<proteinExistence type="predicted"/>
<evidence type="ECO:0000313" key="1">
    <source>
        <dbReference type="EMBL" id="KAG5443784.1"/>
    </source>
</evidence>
<reference evidence="1 2" key="1">
    <citation type="journal article" date="2018" name="Biotechnol. Adv.">
        <title>Improved genomic resources and new bioinformatic workflow for the carcinogenic parasite Clonorchis sinensis: Biotechnological implications.</title>
        <authorList>
            <person name="Wang D."/>
            <person name="Korhonen P.K."/>
            <person name="Gasser R.B."/>
            <person name="Young N.D."/>
        </authorList>
    </citation>
    <scope>NUCLEOTIDE SEQUENCE [LARGE SCALE GENOMIC DNA]</scope>
    <source>
        <strain evidence="1">Cs-k2</strain>
    </source>
</reference>
<evidence type="ECO:0000313" key="2">
    <source>
        <dbReference type="Proteomes" id="UP000286415"/>
    </source>
</evidence>
<gene>
    <name evidence="1" type="ORF">CSKR_100010</name>
</gene>
<keyword evidence="2" id="KW-1185">Reference proteome</keyword>
<dbReference type="EMBL" id="NIRI02000056">
    <property type="protein sequence ID" value="KAG5443784.1"/>
    <property type="molecule type" value="Genomic_DNA"/>
</dbReference>
<dbReference type="InParanoid" id="A0A419QCG8"/>
<accession>A0A419QCG8</accession>
<organism evidence="1 2">
    <name type="scientific">Clonorchis sinensis</name>
    <name type="common">Chinese liver fluke</name>
    <dbReference type="NCBI Taxonomy" id="79923"/>
    <lineage>
        <taxon>Eukaryota</taxon>
        <taxon>Metazoa</taxon>
        <taxon>Spiralia</taxon>
        <taxon>Lophotrochozoa</taxon>
        <taxon>Platyhelminthes</taxon>
        <taxon>Trematoda</taxon>
        <taxon>Digenea</taxon>
        <taxon>Opisthorchiida</taxon>
        <taxon>Opisthorchiata</taxon>
        <taxon>Opisthorchiidae</taxon>
        <taxon>Clonorchis</taxon>
    </lineage>
</organism>
<protein>
    <submittedName>
        <fullName evidence="1">Uncharacterized protein</fullName>
    </submittedName>
</protein>
<reference evidence="1 2" key="2">
    <citation type="journal article" date="2021" name="Genomics">
        <title>High-quality reference genome for Clonorchis sinensis.</title>
        <authorList>
            <person name="Young N.D."/>
            <person name="Stroehlein A.J."/>
            <person name="Kinkar L."/>
            <person name="Wang T."/>
            <person name="Sohn W.M."/>
            <person name="Chang B.C.H."/>
            <person name="Kaur P."/>
            <person name="Weisz D."/>
            <person name="Dudchenko O."/>
            <person name="Aiden E.L."/>
            <person name="Korhonen P.K."/>
            <person name="Gasser R.B."/>
        </authorList>
    </citation>
    <scope>NUCLEOTIDE SEQUENCE [LARGE SCALE GENOMIC DNA]</scope>
    <source>
        <strain evidence="1">Cs-k2</strain>
    </source>
</reference>
<sequence>MFAMSHVPKFTLVYVIVKSSGPFPPSTKKAFSESPPTEIWTHFLSYKGRCQYSDQCFALSASTWRGPALALQDFRKEAERMVPSSSRREFAHLSVASCVLKQRFVPPVDLFSYALWTDFRFTAVPHFTKCQLIFCFSSGCFFEKYLGPRFQKTPSPFGWLSVC</sequence>
<dbReference type="AlphaFoldDB" id="A0A419QCG8"/>
<dbReference type="OrthoDB" id="10545210at2759"/>
<comment type="caution">
    <text evidence="1">The sequence shown here is derived from an EMBL/GenBank/DDBJ whole genome shotgun (WGS) entry which is preliminary data.</text>
</comment>
<name>A0A419QCG8_CLOSI</name>
<dbReference type="Proteomes" id="UP000286415">
    <property type="component" value="Unassembled WGS sequence"/>
</dbReference>